<evidence type="ECO:0000313" key="5">
    <source>
        <dbReference type="EMBL" id="CAB4222955.1"/>
    </source>
</evidence>
<evidence type="ECO:0000313" key="2">
    <source>
        <dbReference type="EMBL" id="CAB4168136.1"/>
    </source>
</evidence>
<dbReference type="Gene3D" id="1.10.10.2520">
    <property type="entry name" value="Cell wall hydrolase SleB, domain 1"/>
    <property type="match status" value="1"/>
</dbReference>
<sequence length="204" mass="23689">MRIIMIGLIISAIILIAGFIYEYEVALPNQVSYEDMIPSAQKQIDCLSENIYYEAGSESTDGKFAVAMVTLNRVYSNKFKDTICSVVKQRDNRVCQFTWFCQKKSRQFNTSIYKESQNVALVVYLNYENMYDNTKGATFYHADYVNPRWKKLEKTTKIGKHIFYKPKETESTYVKQLESSSKRKDGYRPSVVLSTDGRYFSPIL</sequence>
<dbReference type="EMBL" id="LR796944">
    <property type="protein sequence ID" value="CAB4176917.1"/>
    <property type="molecule type" value="Genomic_DNA"/>
</dbReference>
<name>A0A6J5Q2R5_9CAUD</name>
<evidence type="ECO:0000313" key="4">
    <source>
        <dbReference type="EMBL" id="CAB4176917.1"/>
    </source>
</evidence>
<protein>
    <submittedName>
        <fullName evidence="4">SleB Cell wall hydrolyses involved in spore germination</fullName>
    </submittedName>
</protein>
<proteinExistence type="predicted"/>
<dbReference type="InterPro" id="IPR042047">
    <property type="entry name" value="SleB_dom1"/>
</dbReference>
<dbReference type="EMBL" id="LR796815">
    <property type="protein sequence ID" value="CAB4168136.1"/>
    <property type="molecule type" value="Genomic_DNA"/>
</dbReference>
<evidence type="ECO:0000259" key="1">
    <source>
        <dbReference type="Pfam" id="PF07486"/>
    </source>
</evidence>
<dbReference type="EMBL" id="LR797534">
    <property type="protein sequence ID" value="CAB4222955.1"/>
    <property type="molecule type" value="Genomic_DNA"/>
</dbReference>
<dbReference type="EMBL" id="LR796858">
    <property type="protein sequence ID" value="CAB4170454.1"/>
    <property type="molecule type" value="Genomic_DNA"/>
</dbReference>
<dbReference type="Pfam" id="PF07486">
    <property type="entry name" value="Hydrolase_2"/>
    <property type="match status" value="1"/>
</dbReference>
<evidence type="ECO:0000313" key="3">
    <source>
        <dbReference type="EMBL" id="CAB4170454.1"/>
    </source>
</evidence>
<feature type="domain" description="Cell wall hydrolase SleB" evidence="1">
    <location>
        <begin position="57"/>
        <end position="164"/>
    </location>
</feature>
<dbReference type="GO" id="GO:0016787">
    <property type="term" value="F:hydrolase activity"/>
    <property type="evidence" value="ECO:0007669"/>
    <property type="project" value="InterPro"/>
</dbReference>
<reference evidence="4" key="1">
    <citation type="submission" date="2020-05" db="EMBL/GenBank/DDBJ databases">
        <authorList>
            <person name="Chiriac C."/>
            <person name="Salcher M."/>
            <person name="Ghai R."/>
            <person name="Kavagutti S V."/>
        </authorList>
    </citation>
    <scope>NUCLEOTIDE SEQUENCE</scope>
</reference>
<organism evidence="4">
    <name type="scientific">uncultured Caudovirales phage</name>
    <dbReference type="NCBI Taxonomy" id="2100421"/>
    <lineage>
        <taxon>Viruses</taxon>
        <taxon>Duplodnaviria</taxon>
        <taxon>Heunggongvirae</taxon>
        <taxon>Uroviricota</taxon>
        <taxon>Caudoviricetes</taxon>
        <taxon>Peduoviridae</taxon>
        <taxon>Maltschvirus</taxon>
        <taxon>Maltschvirus maltsch</taxon>
    </lineage>
</organism>
<accession>A0A6J5Q2R5</accession>
<gene>
    <name evidence="5" type="ORF">UFOVP1666_19</name>
    <name evidence="2" type="ORF">UFOVP867_172</name>
    <name evidence="3" type="ORF">UFOVP913_26</name>
    <name evidence="4" type="ORF">UFOVP993_79</name>
</gene>
<dbReference type="InterPro" id="IPR011105">
    <property type="entry name" value="Cell_wall_hydrolase_SleB"/>
</dbReference>